<dbReference type="GO" id="GO:0005975">
    <property type="term" value="P:carbohydrate metabolic process"/>
    <property type="evidence" value="ECO:0007669"/>
    <property type="project" value="InterPro"/>
</dbReference>
<evidence type="ECO:0000259" key="12">
    <source>
        <dbReference type="PROSITE" id="PS51175"/>
    </source>
</evidence>
<dbReference type="InterPro" id="IPR005084">
    <property type="entry name" value="CBM6"/>
</dbReference>
<evidence type="ECO:0000256" key="3">
    <source>
        <dbReference type="ARBA" id="ARBA00022692"/>
    </source>
</evidence>
<dbReference type="Proteomes" id="UP000654075">
    <property type="component" value="Unassembled WGS sequence"/>
</dbReference>
<organism evidence="13 14">
    <name type="scientific">Polarella glacialis</name>
    <name type="common">Dinoflagellate</name>
    <dbReference type="NCBI Taxonomy" id="89957"/>
    <lineage>
        <taxon>Eukaryota</taxon>
        <taxon>Sar</taxon>
        <taxon>Alveolata</taxon>
        <taxon>Dinophyceae</taxon>
        <taxon>Suessiales</taxon>
        <taxon>Suessiaceae</taxon>
        <taxon>Polarella</taxon>
    </lineage>
</organism>
<keyword evidence="7 11" id="KW-0472">Membrane</keyword>
<keyword evidence="9" id="KW-0326">Glycosidase</keyword>
<dbReference type="Gene3D" id="2.115.10.20">
    <property type="entry name" value="Glycosyl hydrolase domain, family 43"/>
    <property type="match status" value="1"/>
</dbReference>
<comment type="similarity">
    <text evidence="2">Belongs to the glycosyl hydrolase 43 family.</text>
</comment>
<keyword evidence="4" id="KW-0732">Signal</keyword>
<evidence type="ECO:0000256" key="10">
    <source>
        <dbReference type="SAM" id="MobiDB-lite"/>
    </source>
</evidence>
<evidence type="ECO:0000313" key="13">
    <source>
        <dbReference type="EMBL" id="CAE8630545.1"/>
    </source>
</evidence>
<dbReference type="Pfam" id="PF04616">
    <property type="entry name" value="Glyco_hydro_43"/>
    <property type="match status" value="1"/>
</dbReference>
<feature type="transmembrane region" description="Helical" evidence="11">
    <location>
        <begin position="729"/>
        <end position="747"/>
    </location>
</feature>
<dbReference type="OrthoDB" id="5211809at2759"/>
<evidence type="ECO:0000256" key="4">
    <source>
        <dbReference type="ARBA" id="ARBA00022729"/>
    </source>
</evidence>
<dbReference type="GO" id="GO:0030246">
    <property type="term" value="F:carbohydrate binding"/>
    <property type="evidence" value="ECO:0007669"/>
    <property type="project" value="InterPro"/>
</dbReference>
<dbReference type="EMBL" id="CAJNNV010029908">
    <property type="protein sequence ID" value="CAE8630545.1"/>
    <property type="molecule type" value="Genomic_DNA"/>
</dbReference>
<dbReference type="AlphaFoldDB" id="A0A813GZ15"/>
<feature type="transmembrane region" description="Helical" evidence="11">
    <location>
        <begin position="804"/>
        <end position="824"/>
    </location>
</feature>
<evidence type="ECO:0000256" key="2">
    <source>
        <dbReference type="ARBA" id="ARBA00009865"/>
    </source>
</evidence>
<name>A0A813GZ15_POLGL</name>
<dbReference type="CDD" id="cd04084">
    <property type="entry name" value="CBM6_xylanase-like"/>
    <property type="match status" value="1"/>
</dbReference>
<dbReference type="InterPro" id="IPR052176">
    <property type="entry name" value="Glycosyl_Hydrlase_43_Enz"/>
</dbReference>
<proteinExistence type="inferred from homology"/>
<dbReference type="GO" id="GO:0016020">
    <property type="term" value="C:membrane"/>
    <property type="evidence" value="ECO:0007669"/>
    <property type="project" value="InterPro"/>
</dbReference>
<feature type="compositionally biased region" description="Basic and acidic residues" evidence="10">
    <location>
        <begin position="636"/>
        <end position="654"/>
    </location>
</feature>
<evidence type="ECO:0000256" key="1">
    <source>
        <dbReference type="ARBA" id="ARBA00004127"/>
    </source>
</evidence>
<keyword evidence="6 11" id="KW-1133">Transmembrane helix</keyword>
<dbReference type="SUPFAM" id="SSF49785">
    <property type="entry name" value="Galactose-binding domain-like"/>
    <property type="match status" value="1"/>
</dbReference>
<evidence type="ECO:0000256" key="8">
    <source>
        <dbReference type="ARBA" id="ARBA00023277"/>
    </source>
</evidence>
<reference evidence="13" key="1">
    <citation type="submission" date="2021-02" db="EMBL/GenBank/DDBJ databases">
        <authorList>
            <person name="Dougan E. K."/>
            <person name="Rhodes N."/>
            <person name="Thang M."/>
            <person name="Chan C."/>
        </authorList>
    </citation>
    <scope>NUCLEOTIDE SEQUENCE</scope>
</reference>
<gene>
    <name evidence="13" type="ORF">PGLA1383_LOCUS46837</name>
</gene>
<keyword evidence="14" id="KW-1185">Reference proteome</keyword>
<keyword evidence="3 11" id="KW-0812">Transmembrane</keyword>
<dbReference type="Pfam" id="PF04750">
    <property type="entry name" value="Far-17a_AIG1"/>
    <property type="match status" value="1"/>
</dbReference>
<feature type="transmembrane region" description="Helical" evidence="11">
    <location>
        <begin position="879"/>
        <end position="899"/>
    </location>
</feature>
<dbReference type="PANTHER" id="PTHR43772">
    <property type="entry name" value="ENDO-1,4-BETA-XYLANASE"/>
    <property type="match status" value="1"/>
</dbReference>
<feature type="non-terminal residue" evidence="13">
    <location>
        <position position="1"/>
    </location>
</feature>
<dbReference type="Gene3D" id="2.60.120.260">
    <property type="entry name" value="Galactose-binding domain-like"/>
    <property type="match status" value="1"/>
</dbReference>
<protein>
    <recommendedName>
        <fullName evidence="12">CBM6 domain-containing protein</fullName>
    </recommendedName>
</protein>
<comment type="caution">
    <text evidence="13">The sequence shown here is derived from an EMBL/GenBank/DDBJ whole genome shotgun (WGS) entry which is preliminary data.</text>
</comment>
<dbReference type="PROSITE" id="PS51175">
    <property type="entry name" value="CBM6"/>
    <property type="match status" value="1"/>
</dbReference>
<dbReference type="PANTHER" id="PTHR43772:SF2">
    <property type="entry name" value="PUTATIVE (AFU_ORTHOLOGUE AFUA_2G04480)-RELATED"/>
    <property type="match status" value="1"/>
</dbReference>
<evidence type="ECO:0000313" key="14">
    <source>
        <dbReference type="Proteomes" id="UP000654075"/>
    </source>
</evidence>
<dbReference type="InterPro" id="IPR006584">
    <property type="entry name" value="Cellulose-bd_IV"/>
</dbReference>
<feature type="region of interest" description="Disordered" evidence="10">
    <location>
        <begin position="636"/>
        <end position="659"/>
    </location>
</feature>
<dbReference type="InterPro" id="IPR023296">
    <property type="entry name" value="Glyco_hydro_beta-prop_sf"/>
</dbReference>
<dbReference type="Pfam" id="PF03422">
    <property type="entry name" value="CBM_6"/>
    <property type="match status" value="1"/>
</dbReference>
<dbReference type="SUPFAM" id="SSF75005">
    <property type="entry name" value="Arabinanase/levansucrase/invertase"/>
    <property type="match status" value="1"/>
</dbReference>
<evidence type="ECO:0000256" key="6">
    <source>
        <dbReference type="ARBA" id="ARBA00022989"/>
    </source>
</evidence>
<keyword evidence="5" id="KW-0378">Hydrolase</keyword>
<feature type="transmembrane region" description="Helical" evidence="11">
    <location>
        <begin position="686"/>
        <end position="709"/>
    </location>
</feature>
<dbReference type="SMART" id="SM00606">
    <property type="entry name" value="CBD_IV"/>
    <property type="match status" value="1"/>
</dbReference>
<feature type="domain" description="CBM6" evidence="12">
    <location>
        <begin position="484"/>
        <end position="613"/>
    </location>
</feature>
<sequence length="932" mass="102144">MLPRWKALPGMRRYSHGHFCTLLFTKDVCLQLMPMNGGGIAVATMFSLMGGCPDTSFQQWGVCYVVIRLARCITRWFAQRRPTSGLVGAAGLGHHCRTLQDSFRVNGYLIYARAATLQVALLRTLLSWPFAADEGRRLCEKPEALSDVSHSPIQAWLPRAPKLLSGVVDLIPALTEQLWALVGVFGLHVRVECCDSGLPQGPCRAVWKSSTVTGRPVGAGEVRYHARTGMVRVAVACKSRCCKTSLGPPRYVSMGGSNVAVASGASPVGPWEDPLGHMLLSKDFGHSLEPPTEIRDPGVLQDDDGRYYIVFGACAGPVQPDDSCYYLAELWPNMTSVKQPQHLSVQGAFGPYGAGKTDDKPFLHKHAGIYYLSWGVFYGTSTTPFGPYTYRGSILEPSLIEPAFRIGNESQEPWYTRQDYADRHGSFLELHGQAYFFCNDYSHSDALGFRGTVAAYVHYRADGSIEPIVINAHGVGSHDASLEAVLPAENYFAIAGGARKQQARSGGFEIVSLASGSTLIYSHVRNIGGGRIPWLRVANGGDCTGFVELRLGRLNASGPSLGRCTVPPTGGWEAYTDVPCELTLPLAEDDADFVLAFGGCEEEFARLDHISFAAATLWFATSVAFSIVLAPGGHFRDTGAEEEKEKEEKEKEEKKEEEDTGARLIRDFIHALPEYYTDEELRFGRWLLKADVVGTPLFVGFYFFLGSLLEQTLPEEHSVLARSTPTPVLYLQGLLAVVGCAVFFYHTQMLPPNAEDSVFHAEQKIGRWLFLTRHCLVLQAIHLSLSLLASAAELESLQRRTDGVSLFVGTLGCFVTVQYFALVHRHPDFKEKCAAMAQRSPPYDFSTLMIALHVPALPLAFLDIGLAKSHQVLATDMSIAGTAWMCLGYVCFYVILIAVNHRATGEWPYGVLEDLGGSLPKWAAFIAAQTVI</sequence>
<dbReference type="GO" id="GO:0004553">
    <property type="term" value="F:hydrolase activity, hydrolyzing O-glycosyl compounds"/>
    <property type="evidence" value="ECO:0007669"/>
    <property type="project" value="InterPro"/>
</dbReference>
<comment type="subcellular location">
    <subcellularLocation>
        <location evidence="1">Endomembrane system</location>
        <topology evidence="1">Multi-pass membrane protein</topology>
    </subcellularLocation>
</comment>
<keyword evidence="8" id="KW-0119">Carbohydrate metabolism</keyword>
<evidence type="ECO:0000256" key="9">
    <source>
        <dbReference type="ARBA" id="ARBA00023295"/>
    </source>
</evidence>
<accession>A0A813GZ15</accession>
<dbReference type="GO" id="GO:0012505">
    <property type="term" value="C:endomembrane system"/>
    <property type="evidence" value="ECO:0007669"/>
    <property type="project" value="UniProtKB-SubCell"/>
</dbReference>
<feature type="transmembrane region" description="Helical" evidence="11">
    <location>
        <begin position="845"/>
        <end position="867"/>
    </location>
</feature>
<dbReference type="InterPro" id="IPR006710">
    <property type="entry name" value="Glyco_hydro_43"/>
</dbReference>
<evidence type="ECO:0000256" key="11">
    <source>
        <dbReference type="SAM" id="Phobius"/>
    </source>
</evidence>
<dbReference type="InterPro" id="IPR008979">
    <property type="entry name" value="Galactose-bd-like_sf"/>
</dbReference>
<feature type="transmembrane region" description="Helical" evidence="11">
    <location>
        <begin position="610"/>
        <end position="630"/>
    </location>
</feature>
<evidence type="ECO:0000256" key="5">
    <source>
        <dbReference type="ARBA" id="ARBA00022801"/>
    </source>
</evidence>
<dbReference type="InterPro" id="IPR006838">
    <property type="entry name" value="ADTRP_AIG1"/>
</dbReference>
<feature type="transmembrane region" description="Helical" evidence="11">
    <location>
        <begin position="768"/>
        <end position="792"/>
    </location>
</feature>
<evidence type="ECO:0000256" key="7">
    <source>
        <dbReference type="ARBA" id="ARBA00023136"/>
    </source>
</evidence>